<reference evidence="2 3" key="1">
    <citation type="submission" date="2019-05" db="EMBL/GenBank/DDBJ databases">
        <authorList>
            <consortium name="Pathogen Informatics"/>
        </authorList>
    </citation>
    <scope>NUCLEOTIDE SEQUENCE [LARGE SCALE GENOMIC DNA]</scope>
    <source>
        <strain evidence="2 3">NM319</strain>
    </source>
</reference>
<evidence type="ECO:0008006" key="4">
    <source>
        <dbReference type="Google" id="ProtNLM"/>
    </source>
</evidence>
<dbReference type="PROSITE" id="PS51257">
    <property type="entry name" value="PROKAR_LIPOPROTEIN"/>
    <property type="match status" value="1"/>
</dbReference>
<dbReference type="Proteomes" id="UP000308167">
    <property type="component" value="Unassembled WGS sequence"/>
</dbReference>
<keyword evidence="3" id="KW-1185">Reference proteome</keyword>
<comment type="caution">
    <text evidence="2">The sequence shown here is derived from an EMBL/GenBank/DDBJ whole genome shotgun (WGS) entry which is preliminary data.</text>
</comment>
<protein>
    <recommendedName>
        <fullName evidence="4">Lipoprotein</fullName>
    </recommendedName>
</protein>
<organism evidence="2 3">
    <name type="scientific">Actinobacillus porcinus</name>
    <dbReference type="NCBI Taxonomy" id="51048"/>
    <lineage>
        <taxon>Bacteria</taxon>
        <taxon>Pseudomonadati</taxon>
        <taxon>Pseudomonadota</taxon>
        <taxon>Gammaproteobacteria</taxon>
        <taxon>Pasteurellales</taxon>
        <taxon>Pasteurellaceae</taxon>
        <taxon>Actinobacillus</taxon>
    </lineage>
</organism>
<evidence type="ECO:0000313" key="3">
    <source>
        <dbReference type="Proteomes" id="UP000308167"/>
    </source>
</evidence>
<evidence type="ECO:0000256" key="1">
    <source>
        <dbReference type="SAM" id="SignalP"/>
    </source>
</evidence>
<keyword evidence="1" id="KW-0732">Signal</keyword>
<evidence type="ECO:0000313" key="2">
    <source>
        <dbReference type="EMBL" id="VTU07261.1"/>
    </source>
</evidence>
<feature type="signal peptide" evidence="1">
    <location>
        <begin position="1"/>
        <end position="20"/>
    </location>
</feature>
<accession>A0ABY6TIP1</accession>
<feature type="chain" id="PRO_5045150668" description="Lipoprotein" evidence="1">
    <location>
        <begin position="21"/>
        <end position="94"/>
    </location>
</feature>
<name>A0ABY6TIP1_9PAST</name>
<gene>
    <name evidence="2" type="ORF">SAMEA1410922_00811</name>
</gene>
<sequence>MKKCILLFPLLLVGCYLANGAPLSTNYWVKQGEIITSNEQTFCHKKIYGSFNHRFNYLDNLFWNDKLFSIEYEEYSQYLRIAKPMISKCYFDLG</sequence>
<dbReference type="EMBL" id="CABFKI010000004">
    <property type="protein sequence ID" value="VTU07261.1"/>
    <property type="molecule type" value="Genomic_DNA"/>
</dbReference>
<proteinExistence type="predicted"/>